<evidence type="ECO:0000256" key="1">
    <source>
        <dbReference type="ARBA" id="ARBA00005513"/>
    </source>
</evidence>
<evidence type="ECO:0000256" key="2">
    <source>
        <dbReference type="ARBA" id="ARBA00022448"/>
    </source>
</evidence>
<evidence type="ECO:0000256" key="4">
    <source>
        <dbReference type="ARBA" id="ARBA00022692"/>
    </source>
</evidence>
<feature type="transmembrane region" description="Helical" evidence="14">
    <location>
        <begin position="6"/>
        <end position="27"/>
    </location>
</feature>
<dbReference type="GO" id="GO:0015986">
    <property type="term" value="P:proton motive force-driven ATP synthesis"/>
    <property type="evidence" value="ECO:0007669"/>
    <property type="project" value="InterPro"/>
</dbReference>
<evidence type="ECO:0000256" key="14">
    <source>
        <dbReference type="SAM" id="Phobius"/>
    </source>
</evidence>
<dbReference type="InterPro" id="IPR002146">
    <property type="entry name" value="ATP_synth_b/b'su_bac/chlpt"/>
</dbReference>
<evidence type="ECO:0000313" key="15">
    <source>
        <dbReference type="EMBL" id="SPD74866.1"/>
    </source>
</evidence>
<dbReference type="PANTHER" id="PTHR33445">
    <property type="entry name" value="ATP SYNTHASE SUBUNIT B', CHLOROPLASTIC"/>
    <property type="match status" value="1"/>
</dbReference>
<keyword evidence="3 13" id="KW-0138">CF(0)</keyword>
<dbReference type="GO" id="GO:0045259">
    <property type="term" value="C:proton-transporting ATP synthase complex"/>
    <property type="evidence" value="ECO:0007669"/>
    <property type="project" value="UniProtKB-KW"/>
</dbReference>
<organism evidence="15">
    <name type="scientific">uncultured Desulfobacterium sp</name>
    <dbReference type="NCBI Taxonomy" id="201089"/>
    <lineage>
        <taxon>Bacteria</taxon>
        <taxon>Pseudomonadati</taxon>
        <taxon>Thermodesulfobacteriota</taxon>
        <taxon>Desulfobacteria</taxon>
        <taxon>Desulfobacterales</taxon>
        <taxon>Desulfobacteriaceae</taxon>
        <taxon>Desulfobacterium</taxon>
        <taxon>environmental samples</taxon>
    </lineage>
</organism>
<keyword evidence="8 14" id="KW-0472">Membrane</keyword>
<keyword evidence="2 13" id="KW-0813">Transport</keyword>
<accession>A0A445MZG2</accession>
<keyword evidence="4 13" id="KW-0812">Transmembrane</keyword>
<proteinExistence type="inferred from homology"/>
<evidence type="ECO:0000256" key="11">
    <source>
        <dbReference type="ARBA" id="ARBA00025614"/>
    </source>
</evidence>
<keyword evidence="6 14" id="KW-1133">Transmembrane helix</keyword>
<keyword evidence="9" id="KW-0066">ATP synthesis</keyword>
<evidence type="ECO:0000256" key="5">
    <source>
        <dbReference type="ARBA" id="ARBA00022781"/>
    </source>
</evidence>
<evidence type="ECO:0000256" key="3">
    <source>
        <dbReference type="ARBA" id="ARBA00022547"/>
    </source>
</evidence>
<dbReference type="InterPro" id="IPR050059">
    <property type="entry name" value="ATP_synthase_B_chain"/>
</dbReference>
<comment type="function">
    <text evidence="10">F(1)F(0) ATP synthase produces ATP from ADP in the presence of a proton or sodium gradient. F-type ATPases consist of two structural domains, F(1) containing the extramembraneous catalytic core and F(0) containing the membrane proton channel, linked together by a central stalk and a peripheral stalk. During catalysis, ATP synthesis in the catalytic domain of F(1) is coupled via a rotary mechanism of the central stalk subunits to proton translocation.</text>
</comment>
<dbReference type="Pfam" id="PF00430">
    <property type="entry name" value="ATP-synt_B"/>
    <property type="match status" value="1"/>
</dbReference>
<evidence type="ECO:0000256" key="8">
    <source>
        <dbReference type="ARBA" id="ARBA00023136"/>
    </source>
</evidence>
<evidence type="ECO:0000256" key="9">
    <source>
        <dbReference type="ARBA" id="ARBA00023310"/>
    </source>
</evidence>
<keyword evidence="7 13" id="KW-0406">Ion transport</keyword>
<evidence type="ECO:0000256" key="13">
    <source>
        <dbReference type="RuleBase" id="RU003848"/>
    </source>
</evidence>
<evidence type="ECO:0000256" key="6">
    <source>
        <dbReference type="ARBA" id="ARBA00022989"/>
    </source>
</evidence>
<dbReference type="PANTHER" id="PTHR33445:SF2">
    <property type="entry name" value="ATP SYNTHASE SUBUNIT B', CHLOROPLASTIC"/>
    <property type="match status" value="1"/>
</dbReference>
<protein>
    <submittedName>
        <fullName evidence="15">ATP synthase B/B' CF(0)</fullName>
    </submittedName>
</protein>
<evidence type="ECO:0000256" key="10">
    <source>
        <dbReference type="ARBA" id="ARBA00025198"/>
    </source>
</evidence>
<comment type="similarity">
    <text evidence="1 13">Belongs to the ATPase B chain family.</text>
</comment>
<comment type="function">
    <text evidence="11">Component of the F(0) channel, it forms part of the peripheral stalk, linking F(1) to F(0). The b'-subunit is a diverged and duplicated form of b found in plants and photosynthetic bacteria.</text>
</comment>
<sequence length="142" mass="16058">MLFPDVTLFIQIANFLILMFVLNIILYRPIRGILAKRRDEEAALKTSIDDYQGRADKDEKGIEEGKIKTRKEGAIEKDKIKGQSLEKERGILQEASSLAEQKLGNARKELDAKVADVRKSLEAEVAVFSTELAEKILGREIR</sequence>
<keyword evidence="5 13" id="KW-0375">Hydrogen ion transport</keyword>
<name>A0A445MZG2_9BACT</name>
<gene>
    <name evidence="15" type="ORF">PITCH_A360001</name>
</gene>
<comment type="subcellular location">
    <subcellularLocation>
        <location evidence="12">Endomembrane system</location>
        <topology evidence="12">Single-pass membrane protein</topology>
    </subcellularLocation>
</comment>
<dbReference type="EMBL" id="OJIN01000177">
    <property type="protein sequence ID" value="SPD74866.1"/>
    <property type="molecule type" value="Genomic_DNA"/>
</dbReference>
<evidence type="ECO:0000256" key="7">
    <source>
        <dbReference type="ARBA" id="ARBA00023065"/>
    </source>
</evidence>
<dbReference type="GO" id="GO:0012505">
    <property type="term" value="C:endomembrane system"/>
    <property type="evidence" value="ECO:0007669"/>
    <property type="project" value="UniProtKB-SubCell"/>
</dbReference>
<dbReference type="GO" id="GO:0046961">
    <property type="term" value="F:proton-transporting ATPase activity, rotational mechanism"/>
    <property type="evidence" value="ECO:0007669"/>
    <property type="project" value="TreeGrafter"/>
</dbReference>
<dbReference type="CDD" id="cd06503">
    <property type="entry name" value="ATP-synt_Fo_b"/>
    <property type="match status" value="1"/>
</dbReference>
<dbReference type="AlphaFoldDB" id="A0A445MZG2"/>
<reference evidence="15" key="1">
    <citation type="submission" date="2018-01" db="EMBL/GenBank/DDBJ databases">
        <authorList>
            <person name="Regsiter A."/>
            <person name="William W."/>
        </authorList>
    </citation>
    <scope>NUCLEOTIDE SEQUENCE</scope>
    <source>
        <strain evidence="15">TRIP AH-1</strain>
    </source>
</reference>
<evidence type="ECO:0000256" key="12">
    <source>
        <dbReference type="ARBA" id="ARBA00037847"/>
    </source>
</evidence>